<evidence type="ECO:0000256" key="2">
    <source>
        <dbReference type="ARBA" id="ARBA00022692"/>
    </source>
</evidence>
<keyword evidence="3 5" id="KW-1133">Transmembrane helix</keyword>
<dbReference type="InterPro" id="IPR005351">
    <property type="entry name" value="ASTER"/>
</dbReference>
<protein>
    <submittedName>
        <fullName evidence="6">LAMI_0E09912g1_1</fullName>
    </submittedName>
</protein>
<dbReference type="PANTHER" id="PTHR28038">
    <property type="entry name" value="ADL329WP"/>
    <property type="match status" value="1"/>
</dbReference>
<accession>A0A1G4JNR8</accession>
<comment type="subcellular location">
    <subcellularLocation>
        <location evidence="1">Membrane</location>
    </subcellularLocation>
</comment>
<dbReference type="EMBL" id="LT598465">
    <property type="protein sequence ID" value="SCU92352.1"/>
    <property type="molecule type" value="Genomic_DNA"/>
</dbReference>
<name>A0A1G4JNR8_9SACH</name>
<dbReference type="STRING" id="1230905.A0A1G4JNR8"/>
<organism evidence="6 7">
    <name type="scientific">Lachancea mirantina</name>
    <dbReference type="NCBI Taxonomy" id="1230905"/>
    <lineage>
        <taxon>Eukaryota</taxon>
        <taxon>Fungi</taxon>
        <taxon>Dikarya</taxon>
        <taxon>Ascomycota</taxon>
        <taxon>Saccharomycotina</taxon>
        <taxon>Saccharomycetes</taxon>
        <taxon>Saccharomycetales</taxon>
        <taxon>Saccharomycetaceae</taxon>
        <taxon>Lachancea</taxon>
    </lineage>
</organism>
<evidence type="ECO:0000256" key="3">
    <source>
        <dbReference type="ARBA" id="ARBA00022989"/>
    </source>
</evidence>
<proteinExistence type="predicted"/>
<evidence type="ECO:0000313" key="7">
    <source>
        <dbReference type="Proteomes" id="UP000191024"/>
    </source>
</evidence>
<keyword evidence="7" id="KW-1185">Reference proteome</keyword>
<dbReference type="GO" id="GO:0005789">
    <property type="term" value="C:endoplasmic reticulum membrane"/>
    <property type="evidence" value="ECO:0007669"/>
    <property type="project" value="InterPro"/>
</dbReference>
<sequence length="113" mass="12024">MNNVRRADLAVTYKHIPAPKTAYSTSAQGVLSQSMPMAAMFMKNKFLAWFGLLSTFHNFLTDTTSSGGAGQQPPVMQLVLGLVSILVCYMGLALPQPDAPAPKAAQAPVVTNN</sequence>
<evidence type="ECO:0000256" key="4">
    <source>
        <dbReference type="ARBA" id="ARBA00023136"/>
    </source>
</evidence>
<dbReference type="PANTHER" id="PTHR28038:SF1">
    <property type="entry name" value="ADL329WP"/>
    <property type="match status" value="1"/>
</dbReference>
<dbReference type="Proteomes" id="UP000191024">
    <property type="component" value="Chromosome E"/>
</dbReference>
<feature type="transmembrane region" description="Helical" evidence="5">
    <location>
        <begin position="75"/>
        <end position="94"/>
    </location>
</feature>
<dbReference type="OrthoDB" id="284718at2759"/>
<reference evidence="6 7" key="1">
    <citation type="submission" date="2016-03" db="EMBL/GenBank/DDBJ databases">
        <authorList>
            <person name="Devillers H."/>
        </authorList>
    </citation>
    <scope>NUCLEOTIDE SEQUENCE [LARGE SCALE GENOMIC DNA]</scope>
    <source>
        <strain evidence="6">CBS 11717</strain>
    </source>
</reference>
<keyword evidence="2 5" id="KW-0812">Transmembrane</keyword>
<dbReference type="GO" id="GO:0045048">
    <property type="term" value="P:protein insertion into ER membrane"/>
    <property type="evidence" value="ECO:0007669"/>
    <property type="project" value="InterPro"/>
</dbReference>
<dbReference type="AlphaFoldDB" id="A0A1G4JNR8"/>
<evidence type="ECO:0000313" key="6">
    <source>
        <dbReference type="EMBL" id="SCU92352.1"/>
    </source>
</evidence>
<dbReference type="GO" id="GO:0044183">
    <property type="term" value="F:protein folding chaperone"/>
    <property type="evidence" value="ECO:0007669"/>
    <property type="project" value="InterPro"/>
</dbReference>
<gene>
    <name evidence="6" type="ORF">LAMI_0E09912G</name>
</gene>
<evidence type="ECO:0000256" key="5">
    <source>
        <dbReference type="SAM" id="Phobius"/>
    </source>
</evidence>
<keyword evidence="4 5" id="KW-0472">Membrane</keyword>
<dbReference type="Pfam" id="PF03669">
    <property type="entry name" value="ASTER"/>
    <property type="match status" value="1"/>
</dbReference>
<evidence type="ECO:0000256" key="1">
    <source>
        <dbReference type="ARBA" id="ARBA00004370"/>
    </source>
</evidence>
<feature type="transmembrane region" description="Helical" evidence="5">
    <location>
        <begin position="46"/>
        <end position="63"/>
    </location>
</feature>